<dbReference type="STRING" id="301148.B4135_2620"/>
<accession>A0A150LVB2</accession>
<evidence type="ECO:0000313" key="1">
    <source>
        <dbReference type="EMBL" id="KYD16111.1"/>
    </source>
</evidence>
<protein>
    <submittedName>
        <fullName evidence="1">Uncharacterized protein</fullName>
    </submittedName>
</protein>
<reference evidence="1 2" key="1">
    <citation type="submission" date="2016-01" db="EMBL/GenBank/DDBJ databases">
        <title>Draft Genome Sequences of Seven Thermophilic Sporeformers Isolated from Foods.</title>
        <authorList>
            <person name="Berendsen E.M."/>
            <person name="Wells-Bennik M.H."/>
            <person name="Krawcyk A.O."/>
            <person name="De Jong A."/>
            <person name="Holsappel S."/>
            <person name="Eijlander R.T."/>
            <person name="Kuipers O.P."/>
        </authorList>
    </citation>
    <scope>NUCLEOTIDE SEQUENCE [LARGE SCALE GENOMIC DNA]</scope>
    <source>
        <strain evidence="1 2">B4135</strain>
    </source>
</reference>
<gene>
    <name evidence="1" type="ORF">B4135_2620</name>
</gene>
<name>A0A150LVB2_9BACI</name>
<sequence length="41" mass="4753">MGFRMAEDMKIGRLHGRLERKFGKHPRCGILGGEKRFADFC</sequence>
<evidence type="ECO:0000313" key="2">
    <source>
        <dbReference type="Proteomes" id="UP000075683"/>
    </source>
</evidence>
<organism evidence="1 2">
    <name type="scientific">Caldibacillus debilis</name>
    <dbReference type="NCBI Taxonomy" id="301148"/>
    <lineage>
        <taxon>Bacteria</taxon>
        <taxon>Bacillati</taxon>
        <taxon>Bacillota</taxon>
        <taxon>Bacilli</taxon>
        <taxon>Bacillales</taxon>
        <taxon>Bacillaceae</taxon>
        <taxon>Caldibacillus</taxon>
    </lineage>
</organism>
<dbReference type="AlphaFoldDB" id="A0A150LVB2"/>
<dbReference type="EMBL" id="LQYT01000065">
    <property type="protein sequence ID" value="KYD16111.1"/>
    <property type="molecule type" value="Genomic_DNA"/>
</dbReference>
<comment type="caution">
    <text evidence="1">The sequence shown here is derived from an EMBL/GenBank/DDBJ whole genome shotgun (WGS) entry which is preliminary data.</text>
</comment>
<dbReference type="Proteomes" id="UP000075683">
    <property type="component" value="Unassembled WGS sequence"/>
</dbReference>
<proteinExistence type="predicted"/>